<dbReference type="GO" id="GO:0005886">
    <property type="term" value="C:plasma membrane"/>
    <property type="evidence" value="ECO:0007669"/>
    <property type="project" value="UniProtKB-SubCell"/>
</dbReference>
<keyword evidence="6 7" id="KW-0472">Membrane</keyword>
<dbReference type="AlphaFoldDB" id="A0A6N7YYA3"/>
<dbReference type="InterPro" id="IPR010920">
    <property type="entry name" value="LSM_dom_sf"/>
</dbReference>
<dbReference type="PANTHER" id="PTHR30460">
    <property type="entry name" value="MODERATE CONDUCTANCE MECHANOSENSITIVE CHANNEL YBIO"/>
    <property type="match status" value="1"/>
</dbReference>
<feature type="domain" description="Mechanosensitive ion channel MscS" evidence="8">
    <location>
        <begin position="155"/>
        <end position="218"/>
    </location>
</feature>
<reference evidence="11 12" key="1">
    <citation type="submission" date="2019-11" db="EMBL/GenBank/DDBJ databases">
        <title>Draft genome of Amycolatopsis RM579.</title>
        <authorList>
            <person name="Duangmal K."/>
            <person name="Mingma R."/>
        </authorList>
    </citation>
    <scope>NUCLEOTIDE SEQUENCE [LARGE SCALE GENOMIC DNA]</scope>
    <source>
        <strain evidence="11 12">RM579</strain>
    </source>
</reference>
<dbReference type="Gene3D" id="1.10.287.1260">
    <property type="match status" value="1"/>
</dbReference>
<proteinExistence type="inferred from homology"/>
<protein>
    <submittedName>
        <fullName evidence="11">Mechanosensitive ion channel</fullName>
    </submittedName>
</protein>
<dbReference type="InterPro" id="IPR049278">
    <property type="entry name" value="MS_channel_C"/>
</dbReference>
<dbReference type="PANTHER" id="PTHR30460:SF0">
    <property type="entry name" value="MODERATE CONDUCTANCE MECHANOSENSITIVE CHANNEL YBIO"/>
    <property type="match status" value="1"/>
</dbReference>
<evidence type="ECO:0000256" key="6">
    <source>
        <dbReference type="ARBA" id="ARBA00023136"/>
    </source>
</evidence>
<comment type="caution">
    <text evidence="11">The sequence shown here is derived from an EMBL/GenBank/DDBJ whole genome shotgun (WGS) entry which is preliminary data.</text>
</comment>
<comment type="similarity">
    <text evidence="2">Belongs to the MscS (TC 1.A.23) family.</text>
</comment>
<keyword evidence="4 7" id="KW-0812">Transmembrane</keyword>
<evidence type="ECO:0000256" key="2">
    <source>
        <dbReference type="ARBA" id="ARBA00008017"/>
    </source>
</evidence>
<dbReference type="Gene3D" id="2.30.30.60">
    <property type="match status" value="1"/>
</dbReference>
<accession>A0A6N7YYA3</accession>
<keyword evidence="5 7" id="KW-1133">Transmembrane helix</keyword>
<evidence type="ECO:0000313" key="11">
    <source>
        <dbReference type="EMBL" id="MTD56852.1"/>
    </source>
</evidence>
<dbReference type="InterPro" id="IPR049142">
    <property type="entry name" value="MS_channel_1st"/>
</dbReference>
<name>A0A6N7YYA3_9PSEU</name>
<feature type="domain" description="Mechanosensitive ion channel MscS C-terminal" evidence="9">
    <location>
        <begin position="226"/>
        <end position="310"/>
    </location>
</feature>
<keyword evidence="3" id="KW-1003">Cell membrane</keyword>
<dbReference type="Pfam" id="PF21082">
    <property type="entry name" value="MS_channel_3rd"/>
    <property type="match status" value="1"/>
</dbReference>
<dbReference type="GO" id="GO:0008381">
    <property type="term" value="F:mechanosensitive monoatomic ion channel activity"/>
    <property type="evidence" value="ECO:0007669"/>
    <property type="project" value="InterPro"/>
</dbReference>
<dbReference type="SUPFAM" id="SSF50182">
    <property type="entry name" value="Sm-like ribonucleoproteins"/>
    <property type="match status" value="1"/>
</dbReference>
<dbReference type="InterPro" id="IPR045276">
    <property type="entry name" value="YbiO_bact"/>
</dbReference>
<evidence type="ECO:0000256" key="3">
    <source>
        <dbReference type="ARBA" id="ARBA00022475"/>
    </source>
</evidence>
<dbReference type="InterPro" id="IPR011014">
    <property type="entry name" value="MscS_channel_TM-2"/>
</dbReference>
<keyword evidence="12" id="KW-1185">Reference proteome</keyword>
<dbReference type="FunFam" id="1.10.287.1260:FF:000005">
    <property type="entry name" value="Mechanosensitive ion channel family protein"/>
    <property type="match status" value="1"/>
</dbReference>
<organism evidence="11 12">
    <name type="scientific">Amycolatopsis pithecellobii</name>
    <dbReference type="NCBI Taxonomy" id="664692"/>
    <lineage>
        <taxon>Bacteria</taxon>
        <taxon>Bacillati</taxon>
        <taxon>Actinomycetota</taxon>
        <taxon>Actinomycetes</taxon>
        <taxon>Pseudonocardiales</taxon>
        <taxon>Pseudonocardiaceae</taxon>
        <taxon>Amycolatopsis</taxon>
    </lineage>
</organism>
<evidence type="ECO:0000256" key="4">
    <source>
        <dbReference type="ARBA" id="ARBA00022692"/>
    </source>
</evidence>
<dbReference type="SUPFAM" id="SSF82861">
    <property type="entry name" value="Mechanosensitive channel protein MscS (YggB), transmembrane region"/>
    <property type="match status" value="1"/>
</dbReference>
<dbReference type="Pfam" id="PF21088">
    <property type="entry name" value="MS_channel_1st"/>
    <property type="match status" value="1"/>
</dbReference>
<feature type="transmembrane region" description="Helical" evidence="7">
    <location>
        <begin position="109"/>
        <end position="129"/>
    </location>
</feature>
<dbReference type="InterPro" id="IPR011066">
    <property type="entry name" value="MscS_channel_C_sf"/>
</dbReference>
<dbReference type="InterPro" id="IPR023408">
    <property type="entry name" value="MscS_beta-dom_sf"/>
</dbReference>
<evidence type="ECO:0000259" key="10">
    <source>
        <dbReference type="Pfam" id="PF21088"/>
    </source>
</evidence>
<evidence type="ECO:0000256" key="1">
    <source>
        <dbReference type="ARBA" id="ARBA00004651"/>
    </source>
</evidence>
<feature type="transmembrane region" description="Helical" evidence="7">
    <location>
        <begin position="38"/>
        <end position="59"/>
    </location>
</feature>
<dbReference type="Proteomes" id="UP000440096">
    <property type="component" value="Unassembled WGS sequence"/>
</dbReference>
<feature type="transmembrane region" description="Helical" evidence="7">
    <location>
        <begin position="135"/>
        <end position="157"/>
    </location>
</feature>
<dbReference type="RefSeq" id="WP_312868406.1">
    <property type="nucleotide sequence ID" value="NZ_WMBA01000040.1"/>
</dbReference>
<evidence type="ECO:0000313" key="12">
    <source>
        <dbReference type="Proteomes" id="UP000440096"/>
    </source>
</evidence>
<dbReference type="SUPFAM" id="SSF82689">
    <property type="entry name" value="Mechanosensitive channel protein MscS (YggB), C-terminal domain"/>
    <property type="match status" value="1"/>
</dbReference>
<dbReference type="EMBL" id="WMBA01000040">
    <property type="protein sequence ID" value="MTD56852.1"/>
    <property type="molecule type" value="Genomic_DNA"/>
</dbReference>
<evidence type="ECO:0000259" key="9">
    <source>
        <dbReference type="Pfam" id="PF21082"/>
    </source>
</evidence>
<comment type="subcellular location">
    <subcellularLocation>
        <location evidence="1">Cell membrane</location>
        <topology evidence="1">Multi-pass membrane protein</topology>
    </subcellularLocation>
</comment>
<sequence length="326" mass="35214">MIPLLTETPTCISDPGTWCYQVYQVTHNEWLAASAGWLVAKPIKIILILLVAFLIRLLLRKLIDRVTQIPRGNGRRMPALLRPLRERAPELLGPVVIERRRQRAKTIGSVLKSLTSFIVYGLAFIQILGELGINLGPIIASAGIVGVALGFGAQNLVKDFLSGMFMMLEDQYGVGDVIDIGAASGTVESVGLRITTLRDVKGTVWYVRNGEVLRVGNSSQGHANAVVDVPLNYTADIDRAVEVLTIVANGAVSAEPLSADVLEPPEVLGVETVTPEGITIRLTVKVRPGKQWSVQRALRAKVISGLEEAGFEPPMGRFLTQPGAAQ</sequence>
<dbReference type="Pfam" id="PF00924">
    <property type="entry name" value="MS_channel_2nd"/>
    <property type="match status" value="1"/>
</dbReference>
<evidence type="ECO:0000259" key="8">
    <source>
        <dbReference type="Pfam" id="PF00924"/>
    </source>
</evidence>
<feature type="domain" description="Mechanosensitive ion channel transmembrane helices 2/3" evidence="10">
    <location>
        <begin position="114"/>
        <end position="154"/>
    </location>
</feature>
<gene>
    <name evidence="11" type="ORF">GKO32_23175</name>
</gene>
<evidence type="ECO:0000256" key="5">
    <source>
        <dbReference type="ARBA" id="ARBA00022989"/>
    </source>
</evidence>
<dbReference type="FunFam" id="2.30.30.60:FF:000001">
    <property type="entry name" value="MscS Mechanosensitive ion channel"/>
    <property type="match status" value="1"/>
</dbReference>
<dbReference type="Gene3D" id="3.30.70.100">
    <property type="match status" value="1"/>
</dbReference>
<dbReference type="InterPro" id="IPR006685">
    <property type="entry name" value="MscS_channel_2nd"/>
</dbReference>
<evidence type="ECO:0000256" key="7">
    <source>
        <dbReference type="SAM" id="Phobius"/>
    </source>
</evidence>